<name>A0A7W8ENT1_9HYPH</name>
<organism evidence="3 4">
    <name type="scientific">Pseudochrobactrum saccharolyticum</name>
    <dbReference type="NCBI Taxonomy" id="354352"/>
    <lineage>
        <taxon>Bacteria</taxon>
        <taxon>Pseudomonadati</taxon>
        <taxon>Pseudomonadota</taxon>
        <taxon>Alphaproteobacteria</taxon>
        <taxon>Hyphomicrobiales</taxon>
        <taxon>Brucellaceae</taxon>
        <taxon>Pseudochrobactrum</taxon>
    </lineage>
</organism>
<feature type="domain" description="Lysozyme inhibitor LprI-like N-terminal" evidence="2">
    <location>
        <begin position="31"/>
        <end position="98"/>
    </location>
</feature>
<evidence type="ECO:0000259" key="2">
    <source>
        <dbReference type="Pfam" id="PF07007"/>
    </source>
</evidence>
<comment type="caution">
    <text evidence="3">The sequence shown here is derived from an EMBL/GenBank/DDBJ whole genome shotgun (WGS) entry which is preliminary data.</text>
</comment>
<dbReference type="InterPro" id="IPR052755">
    <property type="entry name" value="Lysozyme_Inhibitor_LprI"/>
</dbReference>
<dbReference type="Pfam" id="PF07007">
    <property type="entry name" value="LprI"/>
    <property type="match status" value="1"/>
</dbReference>
<keyword evidence="1" id="KW-0732">Signal</keyword>
<feature type="chain" id="PRO_5031134001" description="Lysozyme inhibitor LprI-like N-terminal domain-containing protein" evidence="1">
    <location>
        <begin position="26"/>
        <end position="226"/>
    </location>
</feature>
<keyword evidence="4" id="KW-1185">Reference proteome</keyword>
<dbReference type="PANTHER" id="PTHR37549">
    <property type="entry name" value="LIPOPROTEIN LPRI"/>
    <property type="match status" value="1"/>
</dbReference>
<reference evidence="3 4" key="1">
    <citation type="submission" date="2020-08" db="EMBL/GenBank/DDBJ databases">
        <title>Genomic Encyclopedia of Type Strains, Phase IV (KMG-IV): sequencing the most valuable type-strain genomes for metagenomic binning, comparative biology and taxonomic classification.</title>
        <authorList>
            <person name="Goeker M."/>
        </authorList>
    </citation>
    <scope>NUCLEOTIDE SEQUENCE [LARGE SCALE GENOMIC DNA]</scope>
    <source>
        <strain evidence="3 4">DSM 25620</strain>
    </source>
</reference>
<evidence type="ECO:0000313" key="3">
    <source>
        <dbReference type="EMBL" id="MBB5089893.1"/>
    </source>
</evidence>
<dbReference type="PANTHER" id="PTHR37549:SF1">
    <property type="entry name" value="LIPOPROTEIN LPRI"/>
    <property type="match status" value="1"/>
</dbReference>
<proteinExistence type="predicted"/>
<protein>
    <recommendedName>
        <fullName evidence="2">Lysozyme inhibitor LprI-like N-terminal domain-containing protein</fullName>
    </recommendedName>
</protein>
<accession>A0A7W8ENT1</accession>
<dbReference type="GO" id="GO:0005576">
    <property type="term" value="C:extracellular region"/>
    <property type="evidence" value="ECO:0007669"/>
    <property type="project" value="TreeGrafter"/>
</dbReference>
<dbReference type="RefSeq" id="WP_151158522.1">
    <property type="nucleotide sequence ID" value="NZ_JACHIL010000001.1"/>
</dbReference>
<dbReference type="AlphaFoldDB" id="A0A7W8ENT1"/>
<gene>
    <name evidence="3" type="ORF">HNQ68_000405</name>
</gene>
<dbReference type="Gene3D" id="1.20.1270.180">
    <property type="match status" value="1"/>
</dbReference>
<evidence type="ECO:0000313" key="4">
    <source>
        <dbReference type="Proteomes" id="UP000531231"/>
    </source>
</evidence>
<evidence type="ECO:0000256" key="1">
    <source>
        <dbReference type="SAM" id="SignalP"/>
    </source>
</evidence>
<dbReference type="InterPro" id="IPR009739">
    <property type="entry name" value="LprI-like_N"/>
</dbReference>
<feature type="signal peptide" evidence="1">
    <location>
        <begin position="1"/>
        <end position="25"/>
    </location>
</feature>
<sequence length="226" mass="24064">MLISFMHKSGWALAALTAGLMTAQAAPSFDCAKASGDVEKAICASAEIAAADKKLAETYAELLKKLDNEAAAALRNDQRQFIADRDELFTLTTQTQERLTERLEFTLTNREKILGTVEPTPPAGLQGTWRNNNALLTISADKAGKLTFDGNGTEQVTGYWTCNAEGVVEPDGEAKGKVAVDNGWTIELIRAGSVLKLTENGPSGTVPYCGLNGAMAGTYFYVGAAH</sequence>
<dbReference type="Proteomes" id="UP000531231">
    <property type="component" value="Unassembled WGS sequence"/>
</dbReference>
<dbReference type="EMBL" id="JACHIL010000001">
    <property type="protein sequence ID" value="MBB5089893.1"/>
    <property type="molecule type" value="Genomic_DNA"/>
</dbReference>